<evidence type="ECO:0000313" key="2">
    <source>
        <dbReference type="Proteomes" id="UP000245133"/>
    </source>
</evidence>
<keyword evidence="2" id="KW-1185">Reference proteome</keyword>
<reference evidence="1 2" key="1">
    <citation type="submission" date="2018-02" db="EMBL/GenBank/DDBJ databases">
        <title>Novel Leptospira species isolated from soil and water in Japan.</title>
        <authorList>
            <person name="Nakao R."/>
            <person name="Masuzawa T."/>
        </authorList>
    </citation>
    <scope>NUCLEOTIDE SEQUENCE [LARGE SCALE GENOMIC DNA]</scope>
    <source>
        <strain evidence="1 2">YH101</strain>
    </source>
</reference>
<proteinExistence type="predicted"/>
<dbReference type="AlphaFoldDB" id="A0A2P2E3C2"/>
<dbReference type="Proteomes" id="UP000245133">
    <property type="component" value="Unassembled WGS sequence"/>
</dbReference>
<gene>
    <name evidence="1" type="ORF">LPTSP4_28580</name>
</gene>
<accession>A0A2P2E3C2</accession>
<dbReference type="NCBIfam" id="NF047585">
    <property type="entry name" value="LIC10012_fam"/>
    <property type="match status" value="1"/>
</dbReference>
<dbReference type="InterPro" id="IPR058181">
    <property type="entry name" value="LIC10012-like"/>
</dbReference>
<comment type="caution">
    <text evidence="1">The sequence shown here is derived from an EMBL/GenBank/DDBJ whole genome shotgun (WGS) entry which is preliminary data.</text>
</comment>
<sequence>MLLNPVLLSAKEVTVLNSYISGEVPQILGTKELASQEISRLSRHYLRRNFYTDITEGGIVEKFLIKENFTIQSRLSPDQFDRFCLEFESNFVSYDIVDFGQPTLIETQIYNCRTKQYKSINSKLNTNFLLSIEKHVEKCFRFLSPKYYQTRGSETDKVSEIHFFFDVNGAYAYYRKDFTKLINVLLNNQSILLGATFVRKNKSLTITGSTDHDELKKIYEEVNWNGSNQADSVLQAIQQLRLKLTSGKKSSRKIFLLLSSSIKSKMSEFKLALNELKQMDVQTYIIVPNHSEYDFIRDLQKLGRITSSKLLGITEFQRLGFDDEYKYIYLNQFDLYSTNEEFSPPFDLSNQSFKKWDASIVRAAVDVVTSYNMAEAYEKISEKRVLEKSEVKTDIETLVGAHLYEEMNPSSNHQLVLFKTYGETLWLKVPIEKKLQVGKEYIVSTSVYLDSLSTNGFSNSEAETDFLRPNISYPKSLTILPSKAKRFMEENKIKQFSGYLQGIVTDVKKRQ</sequence>
<dbReference type="EMBL" id="BFBB01000008">
    <property type="protein sequence ID" value="GBF51326.1"/>
    <property type="molecule type" value="Genomic_DNA"/>
</dbReference>
<name>A0A2P2E3C2_9LEPT</name>
<evidence type="ECO:0000313" key="1">
    <source>
        <dbReference type="EMBL" id="GBF51326.1"/>
    </source>
</evidence>
<protein>
    <submittedName>
        <fullName evidence="1">Uncharacterized protein</fullName>
    </submittedName>
</protein>
<organism evidence="1 2">
    <name type="scientific">Leptospira ryugenii</name>
    <dbReference type="NCBI Taxonomy" id="1917863"/>
    <lineage>
        <taxon>Bacteria</taxon>
        <taxon>Pseudomonadati</taxon>
        <taxon>Spirochaetota</taxon>
        <taxon>Spirochaetia</taxon>
        <taxon>Leptospirales</taxon>
        <taxon>Leptospiraceae</taxon>
        <taxon>Leptospira</taxon>
    </lineage>
</organism>